<dbReference type="Pfam" id="PF18198">
    <property type="entry name" value="AAA_lid_11"/>
    <property type="match status" value="1"/>
</dbReference>
<keyword evidence="8" id="KW-0243">Dynein</keyword>
<reference evidence="16 17" key="1">
    <citation type="submission" date="2015-09" db="EMBL/GenBank/DDBJ databases">
        <title>Trachymyrmex zeteki WGS genome.</title>
        <authorList>
            <person name="Nygaard S."/>
            <person name="Hu H."/>
            <person name="Boomsma J."/>
            <person name="Zhang G."/>
        </authorList>
    </citation>
    <scope>NUCLEOTIDE SEQUENCE [LARGE SCALE GENOMIC DNA]</scope>
    <source>
        <strain evidence="16">Tzet28-1</strain>
        <tissue evidence="16">Whole body</tissue>
    </source>
</reference>
<dbReference type="FunFam" id="1.20.58.1120:FF:000004">
    <property type="entry name" value="Dynein axonemal heavy chain 5"/>
    <property type="match status" value="1"/>
</dbReference>
<dbReference type="InterPro" id="IPR024317">
    <property type="entry name" value="Dynein_heavy_chain_D4_dom"/>
</dbReference>
<dbReference type="FunFam" id="3.40.50.300:FF:000049">
    <property type="entry name" value="Dynein, axonemal, heavy chain 5"/>
    <property type="match status" value="1"/>
</dbReference>
<dbReference type="InterPro" id="IPR013594">
    <property type="entry name" value="Dynein_heavy_tail"/>
</dbReference>
<dbReference type="FunFam" id="3.20.180.20:FF:000001">
    <property type="entry name" value="Dynein axonemal heavy chain 5"/>
    <property type="match status" value="1"/>
</dbReference>
<evidence type="ECO:0000256" key="1">
    <source>
        <dbReference type="ARBA" id="ARBA00004430"/>
    </source>
</evidence>
<dbReference type="FunFam" id="1.20.920.20:FF:000001">
    <property type="entry name" value="dynein heavy chain 2, axonemal"/>
    <property type="match status" value="1"/>
</dbReference>
<evidence type="ECO:0000256" key="10">
    <source>
        <dbReference type="ARBA" id="ARBA00023069"/>
    </source>
</evidence>
<dbReference type="GO" id="GO:0005524">
    <property type="term" value="F:ATP binding"/>
    <property type="evidence" value="ECO:0007669"/>
    <property type="project" value="UniProtKB-KW"/>
</dbReference>
<dbReference type="Gene3D" id="1.10.8.710">
    <property type="match status" value="1"/>
</dbReference>
<dbReference type="GO" id="GO:0005874">
    <property type="term" value="C:microtubule"/>
    <property type="evidence" value="ECO:0007669"/>
    <property type="project" value="UniProtKB-KW"/>
</dbReference>
<dbReference type="Pfam" id="PF12781">
    <property type="entry name" value="AAA_9"/>
    <property type="match status" value="1"/>
</dbReference>
<dbReference type="InterPro" id="IPR027417">
    <property type="entry name" value="P-loop_NTPase"/>
</dbReference>
<keyword evidence="5" id="KW-0677">Repeat</keyword>
<evidence type="ECO:0000256" key="14">
    <source>
        <dbReference type="SAM" id="Coils"/>
    </source>
</evidence>
<dbReference type="InterPro" id="IPR041466">
    <property type="entry name" value="Dynein_AAA5_ext"/>
</dbReference>
<dbReference type="FunFam" id="1.10.8.710:FF:000003">
    <property type="entry name" value="Dynein axonemal heavy chain 5"/>
    <property type="match status" value="1"/>
</dbReference>
<dbReference type="FunFam" id="1.20.140.100:FF:000003">
    <property type="entry name" value="Dynein, axonemal, heavy chain 5"/>
    <property type="match status" value="1"/>
</dbReference>
<dbReference type="Gene3D" id="6.10.140.1060">
    <property type="match status" value="1"/>
</dbReference>
<dbReference type="FunFam" id="3.40.50.300:FF:001080">
    <property type="entry name" value="Dynein, axonemal, heavy chain 5"/>
    <property type="match status" value="1"/>
</dbReference>
<evidence type="ECO:0000256" key="12">
    <source>
        <dbReference type="ARBA" id="ARBA00023212"/>
    </source>
</evidence>
<dbReference type="GO" id="GO:0005858">
    <property type="term" value="C:axonemal dynein complex"/>
    <property type="evidence" value="ECO:0007669"/>
    <property type="project" value="TreeGrafter"/>
</dbReference>
<dbReference type="Gene3D" id="3.40.50.300">
    <property type="entry name" value="P-loop containing nucleotide triphosphate hydrolases"/>
    <property type="match status" value="5"/>
</dbReference>
<dbReference type="InterPro" id="IPR042219">
    <property type="entry name" value="AAA_lid_11_sf"/>
</dbReference>
<dbReference type="InterPro" id="IPR041228">
    <property type="entry name" value="Dynein_C"/>
</dbReference>
<dbReference type="Gene3D" id="3.20.180.20">
    <property type="entry name" value="Dynein heavy chain, N-terminal domain 2"/>
    <property type="match status" value="1"/>
</dbReference>
<evidence type="ECO:0000256" key="7">
    <source>
        <dbReference type="ARBA" id="ARBA00022840"/>
    </source>
</evidence>
<dbReference type="SUPFAM" id="SSF52540">
    <property type="entry name" value="P-loop containing nucleoside triphosphate hydrolases"/>
    <property type="match status" value="4"/>
</dbReference>
<dbReference type="InterPro" id="IPR035699">
    <property type="entry name" value="AAA_6"/>
</dbReference>
<dbReference type="InterPro" id="IPR041658">
    <property type="entry name" value="AAA_lid_11"/>
</dbReference>
<keyword evidence="6" id="KW-0547">Nucleotide-binding</keyword>
<dbReference type="InterPro" id="IPR043160">
    <property type="entry name" value="Dynein_C_barrel"/>
</dbReference>
<dbReference type="FunFam" id="1.10.8.1220:FF:000001">
    <property type="entry name" value="Dynein axonemal heavy chain 5"/>
    <property type="match status" value="1"/>
</dbReference>
<evidence type="ECO:0000256" key="9">
    <source>
        <dbReference type="ARBA" id="ARBA00023054"/>
    </source>
</evidence>
<comment type="subcellular location">
    <subcellularLocation>
        <location evidence="1">Cytoplasm</location>
        <location evidence="1">Cytoskeleton</location>
        <location evidence="1">Cilium axoneme</location>
    </subcellularLocation>
</comment>
<keyword evidence="9 14" id="KW-0175">Coiled coil</keyword>
<dbReference type="InterPro" id="IPR004273">
    <property type="entry name" value="Dynein_heavy_D6_P-loop"/>
</dbReference>
<dbReference type="GO" id="GO:0051959">
    <property type="term" value="F:dynein light intermediate chain binding"/>
    <property type="evidence" value="ECO:0007669"/>
    <property type="project" value="InterPro"/>
</dbReference>
<dbReference type="GO" id="GO:0007018">
    <property type="term" value="P:microtubule-based movement"/>
    <property type="evidence" value="ECO:0007669"/>
    <property type="project" value="InterPro"/>
</dbReference>
<feature type="domain" description="AAA+ ATPase" evidence="15">
    <location>
        <begin position="2594"/>
        <end position="2742"/>
    </location>
</feature>
<dbReference type="Pfam" id="PF12775">
    <property type="entry name" value="AAA_7"/>
    <property type="match status" value="1"/>
</dbReference>
<feature type="domain" description="AAA+ ATPase" evidence="15">
    <location>
        <begin position="2267"/>
        <end position="2422"/>
    </location>
</feature>
<feature type="coiled-coil region" evidence="14">
    <location>
        <begin position="3726"/>
        <end position="3753"/>
    </location>
</feature>
<dbReference type="PANTHER" id="PTHR46532:SF4">
    <property type="entry name" value="AAA+ ATPASE DOMAIN-CONTAINING PROTEIN"/>
    <property type="match status" value="1"/>
</dbReference>
<evidence type="ECO:0000313" key="16">
    <source>
        <dbReference type="EMBL" id="KYQ46226.1"/>
    </source>
</evidence>
<gene>
    <name evidence="16" type="ORF">ALC60_14648</name>
</gene>
<dbReference type="Gene3D" id="3.10.490.20">
    <property type="match status" value="1"/>
</dbReference>
<dbReference type="STRING" id="64791.A0A151WEJ5"/>
<dbReference type="Gene3D" id="1.10.472.130">
    <property type="match status" value="1"/>
</dbReference>
<keyword evidence="13" id="KW-0966">Cell projection</keyword>
<keyword evidence="7" id="KW-0067">ATP-binding</keyword>
<dbReference type="FunFam" id="3.10.490.20:FF:000010">
    <property type="entry name" value="Dynein heavy chain, putative"/>
    <property type="match status" value="1"/>
</dbReference>
<evidence type="ECO:0000256" key="11">
    <source>
        <dbReference type="ARBA" id="ARBA00023175"/>
    </source>
</evidence>
<dbReference type="Gene3D" id="1.10.8.720">
    <property type="entry name" value="Region D6 of dynein motor"/>
    <property type="match status" value="1"/>
</dbReference>
<dbReference type="Pfam" id="PF08385">
    <property type="entry name" value="DHC_N1"/>
    <property type="match status" value="1"/>
</dbReference>
<name>A0A151WEJ5_9HYME</name>
<dbReference type="InterPro" id="IPR042222">
    <property type="entry name" value="Dynein_2_N"/>
</dbReference>
<keyword evidence="12" id="KW-0206">Cytoskeleton</keyword>
<dbReference type="Gene3D" id="1.20.1270.280">
    <property type="match status" value="1"/>
</dbReference>
<feature type="coiled-coil region" evidence="14">
    <location>
        <begin position="3427"/>
        <end position="3454"/>
    </location>
</feature>
<keyword evidence="11" id="KW-0505">Motor protein</keyword>
<dbReference type="InterPro" id="IPR003593">
    <property type="entry name" value="AAA+_ATPase"/>
</dbReference>
<dbReference type="GO" id="GO:0097729">
    <property type="term" value="C:9+2 motile cilium"/>
    <property type="evidence" value="ECO:0007669"/>
    <property type="project" value="UniProtKB-ARBA"/>
</dbReference>
<dbReference type="Gene3D" id="1.20.58.1120">
    <property type="match status" value="1"/>
</dbReference>
<dbReference type="Gene3D" id="1.20.140.100">
    <property type="entry name" value="Dynein heavy chain, N-terminal domain 2"/>
    <property type="match status" value="1"/>
</dbReference>
<dbReference type="Pfam" id="PF12774">
    <property type="entry name" value="AAA_6"/>
    <property type="match status" value="1"/>
</dbReference>
<dbReference type="InterPro" id="IPR026983">
    <property type="entry name" value="DHC"/>
</dbReference>
<dbReference type="Pfam" id="PF18199">
    <property type="entry name" value="Dynein_C"/>
    <property type="match status" value="1"/>
</dbReference>
<evidence type="ECO:0000256" key="5">
    <source>
        <dbReference type="ARBA" id="ARBA00022737"/>
    </source>
</evidence>
<dbReference type="FunFam" id="1.10.8.720:FF:000004">
    <property type="entry name" value="Dynein heavy chain 5, axonemal"/>
    <property type="match status" value="1"/>
</dbReference>
<dbReference type="FunFam" id="3.40.50.300:FF:001221">
    <property type="entry name" value="Axonemal dynein heavy chain 8"/>
    <property type="match status" value="1"/>
</dbReference>
<dbReference type="InterPro" id="IPR041589">
    <property type="entry name" value="DNAH3_AAA_lid_1"/>
</dbReference>
<protein>
    <submittedName>
        <fullName evidence="16">Dynein heavy chain 8, axonemal</fullName>
    </submittedName>
</protein>
<dbReference type="FunFam" id="1.20.1270.280:FF:000002">
    <property type="entry name" value="Dynein heavy chain 5, axonemal"/>
    <property type="match status" value="1"/>
</dbReference>
<evidence type="ECO:0000259" key="15">
    <source>
        <dbReference type="SMART" id="SM00382"/>
    </source>
</evidence>
<keyword evidence="3" id="KW-0963">Cytoplasm</keyword>
<feature type="coiled-coil region" evidence="14">
    <location>
        <begin position="3200"/>
        <end position="3255"/>
    </location>
</feature>
<feature type="domain" description="AAA+ ATPase" evidence="15">
    <location>
        <begin position="1988"/>
        <end position="2132"/>
    </location>
</feature>
<dbReference type="GO" id="GO:0045505">
    <property type="term" value="F:dynein intermediate chain binding"/>
    <property type="evidence" value="ECO:0007669"/>
    <property type="project" value="InterPro"/>
</dbReference>
<dbReference type="InterPro" id="IPR024743">
    <property type="entry name" value="Dynein_HC_stalk"/>
</dbReference>
<dbReference type="GO" id="GO:0008569">
    <property type="term" value="F:minus-end-directed microtubule motor activity"/>
    <property type="evidence" value="ECO:0007669"/>
    <property type="project" value="InterPro"/>
</dbReference>
<comment type="similarity">
    <text evidence="2">Belongs to the dynein heavy chain family.</text>
</comment>
<evidence type="ECO:0000256" key="6">
    <source>
        <dbReference type="ARBA" id="ARBA00022741"/>
    </source>
</evidence>
<keyword evidence="4" id="KW-0493">Microtubule</keyword>
<accession>A0A151WEJ5</accession>
<evidence type="ECO:0000256" key="3">
    <source>
        <dbReference type="ARBA" id="ARBA00022490"/>
    </source>
</evidence>
<dbReference type="Pfam" id="PF12777">
    <property type="entry name" value="MT"/>
    <property type="match status" value="1"/>
</dbReference>
<evidence type="ECO:0000256" key="4">
    <source>
        <dbReference type="ARBA" id="ARBA00022701"/>
    </source>
</evidence>
<dbReference type="Pfam" id="PF12780">
    <property type="entry name" value="AAA_8"/>
    <property type="match status" value="1"/>
</dbReference>
<dbReference type="PANTHER" id="PTHR46532">
    <property type="entry name" value="MALE FERTILITY FACTOR KL5"/>
    <property type="match status" value="1"/>
</dbReference>
<dbReference type="InterPro" id="IPR042228">
    <property type="entry name" value="Dynein_linker_3"/>
</dbReference>
<evidence type="ECO:0000256" key="13">
    <source>
        <dbReference type="ARBA" id="ARBA00023273"/>
    </source>
</evidence>
<dbReference type="Gene3D" id="1.20.920.20">
    <property type="match status" value="1"/>
</dbReference>
<dbReference type="Gene3D" id="1.10.8.1220">
    <property type="match status" value="1"/>
</dbReference>
<proteinExistence type="inferred from homology"/>
<organism evidence="16 17">
    <name type="scientific">Mycetomoellerius zeteki</name>
    <dbReference type="NCBI Taxonomy" id="64791"/>
    <lineage>
        <taxon>Eukaryota</taxon>
        <taxon>Metazoa</taxon>
        <taxon>Ecdysozoa</taxon>
        <taxon>Arthropoda</taxon>
        <taxon>Hexapoda</taxon>
        <taxon>Insecta</taxon>
        <taxon>Pterygota</taxon>
        <taxon>Neoptera</taxon>
        <taxon>Endopterygota</taxon>
        <taxon>Hymenoptera</taxon>
        <taxon>Apocrita</taxon>
        <taxon>Aculeata</taxon>
        <taxon>Formicoidea</taxon>
        <taxon>Formicidae</taxon>
        <taxon>Myrmicinae</taxon>
        <taxon>Mycetomoellerius</taxon>
    </lineage>
</organism>
<dbReference type="Proteomes" id="UP000075809">
    <property type="component" value="Unassembled WGS sequence"/>
</dbReference>
<dbReference type="InterPro" id="IPR043157">
    <property type="entry name" value="Dynein_AAA1S"/>
</dbReference>
<dbReference type="Pfam" id="PF17852">
    <property type="entry name" value="Dynein_AAA_lid"/>
    <property type="match status" value="1"/>
</dbReference>
<dbReference type="InterPro" id="IPR013602">
    <property type="entry name" value="Dynein_heavy_linker"/>
</dbReference>
<dbReference type="Gene3D" id="1.10.287.2620">
    <property type="match status" value="1"/>
</dbReference>
<dbReference type="FunFam" id="1.20.920.30:FF:000004">
    <property type="entry name" value="Dynein axonemal heavy chain 5"/>
    <property type="match status" value="1"/>
</dbReference>
<evidence type="ECO:0000313" key="17">
    <source>
        <dbReference type="Proteomes" id="UP000075809"/>
    </source>
</evidence>
<sequence length="4642" mass="537236">MANVYPTSRDYTKPAIDQRIAELVKRRIGTREDLPTESTKERLTKFKEIRNARQGLLKITHQHVLETVAYILNTDSEVLEEGILDKDEYMNVFSSFFAEGGRQAIAVYLQPMSPPTFESGRWTPQLSKEQQVIRCCITDGSTEEFSGKCVIVYRLKTNMEFGIKQLLDETYYAYAEVDPTSQSALAGISDLISRLHARTLSANTQWGELLKSEAGEKIKDDFISDFKDFCEFLSMTKIDLKNVICFQINWDLYQKCLALPENFRESIRKPDVIVAVEADVRIWMKLMERAIVESQQLRRETETVGPNAELAYWRRLFSQFYSIMNHIKSNYTQAFIQLLTEAKSKLIKKWKELEDHVTMVHILSQDNVKYLYGLEKFTQPLYRLDPTKIGDYLPALMYAIRMIYATSRFFNTRRMVTAVYVKITNQMILACKAYLTENGKLSIWNESKYTMISKIKDCIKLCETYHNCYDDMCKKVEESPDEKPFEVSEMYVFGKFATFKTRIIKIMDILEAARMYSILHSSTIEGINTYAQKYTDHFKKISSQMYDPLDHRKPYFDTDYDEFKKNVAETDLELRTFFYNCVSLMPNITQSLYLIARFQKLNLKQLRIDRKCVELVSMFEQEIEDIRDSYNENRSDPPVPRNISPVAGRILWIRQLYKRIEVPMNMFRSHHRVITHDSMQKCIKIYNTLVGVFIHYELIYYKAWYDSANIVRLALSSPMLVRHPKTNKYCLNFDSYIYEIIRESEHMSKFGLEVSDFIQMLIFCKDKIFSSYERVKKLLKKNDALRKSIPILFLNLIKIVLVNLETAFQPCVSVITWSSLKISNACAKIEEEIKNAQIFIKEVVDMKEARVDEVLESIAETMLLKLNEYPKSSEQLLADNMAFTDKIAIDFEIKSSAVEKAVIMIINKFIDLITDPTVQDIKYNWMDLEKIHKVGSESKLIQGPFEPGFGYIERTNKVKINQVHNDCMELFAYYNNKLIEALVKCTKNSLDLLKKKATIMSVLVKDVAIEQEIPIMMTYFVLQIPNIIIVPSIEELQNHFGKVITNIIEAHKKVFAWGQRYSTNARVTLLDRLFSLLLLYYHNIGDVPNLLLFIEIIYYLFMLSDKNLRNTYFQSVSEHKDIIRSSMSLQGLILILRDDVSKVGNSYLRYSYIWAENRNDIIQAFIDTKPLIQEIKEKFMEYEDLMIEIKNLPDQHILGPLQINTDKLKLAFLVEANAWKKSLGVLLSNKYKEKLQKITDYIFEKNKVLSRHIKDLEDVRVAMKCLAEIRDDFVSIDMELILIEETYTLMGKFNINILKEDQDIVDGLRYNFNNMLNMAKQVQAVICEMQEPLKKELIDGVAVLKKKVAQFDIDFELNGPMVEGIPAKEASERVILFQARFEELWERYETYSSGESLFGIEVTEYPALQQRKKEINLLQKLYTLYLQVMRTIDSYYDIPWSEIDIESIITELADFQNKCRKLPKTMREWPAYVDLKKKIDDFNEMCPLLEMMANKAMKDRHWEKLSKLCQYFFDVKSETFTLANVMQAPLLKYKDDVEDICISAVKEQDIEFKLKQVIADWAVINLQFSYFKQRGKLLLKGIETAEIIALLEDSLMIISSLLANRYNVPFKKEIQLWQTKLSNTSEILAKWLTVQNLWAYLEAVFIGGDISKQLPTEAKRFNMIDKAWVKLMLRAHEKLNAVETCTGDETMSQFLPHLLEQLESCQKSLSGYLETKRVIFPRFCFISDPTLLEILGQAADCHTIQNYLDGFFDNIAKVMRYDALLKFSEKEYDKIVAMHSREGEQITLEKEVGCTGGVENWLNVLLTVHQQSVGAVISLGLQSLRTPEFDILLLIENSVLQVGLLALQVLWTRDSEIAITTAKRDRTIMKRTNQWFLDLLNSLIEVTVKDLTKYARIKYECLITIHVHQRDIFDELCRLRIRSIYDFEWLKQCRFYYDADTEDVPIKITDVDFIYQNEFLGCTDRLAITPLTDRCYITLAQAVGMNFGGAPAGPAGTGKTETTKDMGKALGKYVVVFNCSDQMDFRGLGRIFKGLAQSGSWGCFDEFNRIDLPVLSVAAQQVAIVLNARKERKTIFLFSDGETYKLNYEFGIFITMNPGYAGRQELPENLKIQFRSVAMMVPDRQIIMRVKLAACGFKENVVLARKFFILYKLCEEQLSKQVHYDFGLRNILSCLRTLGAQKRAHPTDSEETTLMRVLRDMNLSKLVDEDEFLFMSLIEDMFPGIKLTTQTYKELQKAIANATVALGIMNHSEWNLKTIQLYETSLVRHGLMVLGPTGSGKTRCMWALMRALTEMGIPHKEIRMNPKAITASQMFGKLDVATNDWTDGIFSIIWRRSTQTKKTENLWIVLDGPVDTIWIENLNSVLDDNKTLTLANGDRIIMAPNTKLVFEPDNVDNASPATISRMGMVFVSASVLKWTLILEGWLRKCSNNEARVLRALFHKIYGDAHTFVQTKLQTKMMLLEAVYIRQCIDLLEGLNVGNSDPTKILSEQHIEKLFLFSLMWSLGAMLELDGRFALQEYLMNHESNCNWPKYTEDETIFEYLVSDDGKWVHWNKRVPEFEYPSDHILEYYTILVPNVDNTRTLYLIDIIARQGKAVLLIGEAGTAKSVMIKSYMSKHDPEYHLNKFFNFSSASTPNMIQRVFESYVEKRVGSTYGPPGGRKMTIFIDDINMPAINEWGDQITNEIVRQLMEYKGFYSLDKPGDFCSIQDIMLLAAMHHPGGGRNDIPSRLKRQFNIFNCTLPSNKSMDTIFSVIGQGYFCVTRFSETIVNFLPKLIPLTRILWQQTKAKMLPTPAKFHYVFNLRDLSRIWEGILRIERAECESITTLLKLWEHECMRVIADRFINAADKEWFQNTLRRIAEKMLGPDFQYYSPVETYFVDFLREPPEPTGEEPEDFVLEAPKIYEEIPSYDNVIAKVQQNMEQFNEYIRGMRLDLVFFHDALVHLIRISRILGVPRGNALLIGIGGSGKQSLIYNVASLMDDLRKLYRTAGIDSKGLTFIFTDNEVKDEAFLEYINNILSVGEVANLFPKDELDEILTTITPLMKKADPRRPPTQDNLYDYFISKARDNLHVVLCFSPISGKFRSRSLKFPALISGCTINWFWRWPRDALYAVGEHFLATYKVVCSPEVKQQLTQVVGDIQDNVNDTCAEYFDRFRRQVYVTPRSFLTFLDSYKMFYKQHLDNINMLASRMSSGLNKLTDAAAQVDVLQHELEKTQEEIAVKNVQVEAILVTVNEKKREAEGVKAKVQVSKDEAEAILKVIAKDKTMAEQKLKAAEPALLEAEAALQTIKAVDIATVRKLAKPPYLITLIMDCVLILFGRKLEPVKPDYEHQFLTPSWSESLKVLADTRFLYNLQNFPKDDINAETIDLMMPYLNFHMYTYEAAKQACGNVAGLIQWTISMVAFYEINKDVLPLKANLLVQENYYDKANKNLLKAEELLKEKDDALKIVQNEFDAVMQERQKIIDQAAVCQAKMDITTAMIEGLSGEKIRWTEQVTTFKSEIERLVGDVLVFTGFLSYCGPFNQEFRFLLQRKWLDFIQDRKIPISLNVNIVNALTDTATIGEWNLQGLPTDELSVQNGIIVTKASRYPLLIDPQLQGKTWIKNKEKEFDLQVTWFTHKYFRNHLEDSISIGRPLLIQDVGEEIDPVLDNLLEKNFIKIGTSFKVKLGDKEVDISKDFRLYITTKLPNPFYTPEIFAHASIIDFTVTMKGLEDQLLGRVILTEKKELETEKTQLIADVAANNRKIKELETNLLHKLGTVQGPLIEDVELMSVLNITKQTAAEINRKLSVAKDTELKIDAAREEFRPVATRGSVLYFLICDMPHVNCMYQTSLVQFLERFDISMARSEKSPVNQRRINHIIEYLTYDIFKYESRGLYEIHKYMFILLMTLKIDLQRNNIMHEEFQYLIKGGTALDLKAIEPKPCRWITDVTWLNLVALSSLRQFQYIVAQVPASEKVWKHWFDKDAPEEEVIPDGYNTLDTFRRLLLIRAWCMDRTLSQSRKYIASSLGAKYAESVITLFDVMHSESRPNTPMICFLSMGSDPTPNIEQLAKKMEIVCRSISMGQGQEVHARRLLSSAKTEVYYREETLLLWCCKEVINLSHLQGFWALCQNCHLGLEYMAELVNFLLEMEAPHPDFRVWITTEPHKNFPVSLLQMSIKYTYEPPQGRIRASLLSTYSSMNQEILDQCDATQYIPLIYTVSFLHTVVQERRKFGPLGWNIPYEFNSADWLASCTFMNNHLNDYDPKRGINWQSVRYMIGEVQYGGRITDDYDKRLLNTFAKVWFTEALFAEGFVFYKGYPLLVLKQVSDYLKAIDAMSPVDPPQVYGLHPNADITYQCNTTQTVLDTIISVQPKEAGVVGVESREVIVTRQAKEMLEKVPGLYDMFEVKERLHAMDHTAPMNIFLKQEIDRIQVVIKLVRVMLKDLLLAIEGIIIMSEELRDALDNIYDARIPKTWKARSWESASLGFWFMELLERNQQFSTWLQSGRPSKFWITGFFNPQGFLTAMKQEITRAHKWALDNVMLHNEVLSKIPEEIKAPPPEGVYVYGLFLEGAGWDRRNVRLCESANKVLYVLMPVVHIFALHNADKIPLPNKGLKLYQCPVYKKPQRTYMLLVTSLWLQTLKNPDYWILRGVALLCDNK</sequence>
<dbReference type="EMBL" id="KQ983238">
    <property type="protein sequence ID" value="KYQ46226.1"/>
    <property type="molecule type" value="Genomic_DNA"/>
</dbReference>
<dbReference type="InterPro" id="IPR035706">
    <property type="entry name" value="AAA_9"/>
</dbReference>
<dbReference type="FunFam" id="1.10.287.2620:FF:000003">
    <property type="entry name" value="Dynein, axonemal, heavy chain 5"/>
    <property type="match status" value="1"/>
</dbReference>
<keyword evidence="17" id="KW-1185">Reference proteome</keyword>
<keyword evidence="10" id="KW-0969">Cilium</keyword>
<dbReference type="Pfam" id="PF17857">
    <property type="entry name" value="AAA_lid_1"/>
    <property type="match status" value="1"/>
</dbReference>
<evidence type="ECO:0000256" key="2">
    <source>
        <dbReference type="ARBA" id="ARBA00008887"/>
    </source>
</evidence>
<dbReference type="Pfam" id="PF03028">
    <property type="entry name" value="Dynein_heavy"/>
    <property type="match status" value="2"/>
</dbReference>
<dbReference type="Pfam" id="PF08393">
    <property type="entry name" value="DHC_N2"/>
    <property type="match status" value="1"/>
</dbReference>
<dbReference type="FunFam" id="3.40.50.300:FF:000044">
    <property type="entry name" value="Dynein heavy chain 5, axonemal"/>
    <property type="match status" value="1"/>
</dbReference>
<dbReference type="SMART" id="SM00382">
    <property type="entry name" value="AAA"/>
    <property type="match status" value="3"/>
</dbReference>
<evidence type="ECO:0000256" key="8">
    <source>
        <dbReference type="ARBA" id="ARBA00023017"/>
    </source>
</evidence>
<dbReference type="Gene3D" id="1.20.920.30">
    <property type="match status" value="1"/>
</dbReference>